<keyword evidence="3" id="KW-0732">Signal</keyword>
<comment type="caution">
    <text evidence="7">The sequence shown here is derived from an EMBL/GenBank/DDBJ whole genome shotgun (WGS) entry which is preliminary data.</text>
</comment>
<dbReference type="InterPro" id="IPR012944">
    <property type="entry name" value="SusD_RagB_dom"/>
</dbReference>
<dbReference type="SUPFAM" id="SSF48452">
    <property type="entry name" value="TPR-like"/>
    <property type="match status" value="1"/>
</dbReference>
<evidence type="ECO:0000256" key="4">
    <source>
        <dbReference type="ARBA" id="ARBA00023136"/>
    </source>
</evidence>
<accession>A0ABW5KLI6</accession>
<evidence type="ECO:0000256" key="5">
    <source>
        <dbReference type="ARBA" id="ARBA00023237"/>
    </source>
</evidence>
<sequence length="505" mass="57407">MKTYIKYASLLILTICTLIQYGCEKHLDVKAADVASEELQWTDISDTKAGLIGMYGLLRAALLEGNGHWVYGELRSGDFISYTRADLDAVHDHDLNASYPLIKTLTNWRRFYAVINAASLFIERAPEVLQKDSRYTDVNLKWDIAQARTVRAFTYFYMVRIWGDVPLLKSSFDDGEFLERPRNSKETVLEYVESELLKAAEDLPYTYSLSSSSYYNEGFSVWRGVLFNKVTAYALLAHVAAWGERYVQADVYSKFVLDNYARIGLSYSSISTLTGQAGIFSNQFTGGQLLCIVAPYAFSEATATGHIEELTLAEPLVYKKNPAMYVSKDTITSLFPEPNDTRFGIDTLSGLTRTNYFSNYSGETPIFSKIKVLRDGGTSEASYAVFGSSLLFTRLEEMTLLRAEILTVLRQEAEATRLLNVVKTLRGTKAHTSTSNEDLLTAIFQERRRELMGEGWRWYDQIRLNRLKRVDNAVTELIDKHGIYWPIAREVLNNNSLLEQNAYWK</sequence>
<comment type="subcellular location">
    <subcellularLocation>
        <location evidence="1">Cell outer membrane</location>
    </subcellularLocation>
</comment>
<evidence type="ECO:0000256" key="2">
    <source>
        <dbReference type="ARBA" id="ARBA00006275"/>
    </source>
</evidence>
<feature type="domain" description="RagB/SusD" evidence="6">
    <location>
        <begin position="393"/>
        <end position="504"/>
    </location>
</feature>
<evidence type="ECO:0000259" key="6">
    <source>
        <dbReference type="Pfam" id="PF07980"/>
    </source>
</evidence>
<organism evidence="7 8">
    <name type="scientific">Sphingobacterium suaedae</name>
    <dbReference type="NCBI Taxonomy" id="1686402"/>
    <lineage>
        <taxon>Bacteria</taxon>
        <taxon>Pseudomonadati</taxon>
        <taxon>Bacteroidota</taxon>
        <taxon>Sphingobacteriia</taxon>
        <taxon>Sphingobacteriales</taxon>
        <taxon>Sphingobacteriaceae</taxon>
        <taxon>Sphingobacterium</taxon>
    </lineage>
</organism>
<gene>
    <name evidence="7" type="ORF">ACFSR5_16225</name>
</gene>
<name>A0ABW5KLI6_9SPHI</name>
<reference evidence="8" key="1">
    <citation type="journal article" date="2019" name="Int. J. Syst. Evol. Microbiol.">
        <title>The Global Catalogue of Microorganisms (GCM) 10K type strain sequencing project: providing services to taxonomists for standard genome sequencing and annotation.</title>
        <authorList>
            <consortium name="The Broad Institute Genomics Platform"/>
            <consortium name="The Broad Institute Genome Sequencing Center for Infectious Disease"/>
            <person name="Wu L."/>
            <person name="Ma J."/>
        </authorList>
    </citation>
    <scope>NUCLEOTIDE SEQUENCE [LARGE SCALE GENOMIC DNA]</scope>
    <source>
        <strain evidence="8">KCTC 42662</strain>
    </source>
</reference>
<keyword evidence="5" id="KW-0998">Cell outer membrane</keyword>
<evidence type="ECO:0000313" key="8">
    <source>
        <dbReference type="Proteomes" id="UP001597545"/>
    </source>
</evidence>
<evidence type="ECO:0000313" key="7">
    <source>
        <dbReference type="EMBL" id="MFD2549195.1"/>
    </source>
</evidence>
<evidence type="ECO:0000256" key="1">
    <source>
        <dbReference type="ARBA" id="ARBA00004442"/>
    </source>
</evidence>
<proteinExistence type="inferred from homology"/>
<dbReference type="CDD" id="cd08977">
    <property type="entry name" value="SusD"/>
    <property type="match status" value="1"/>
</dbReference>
<dbReference type="Proteomes" id="UP001597545">
    <property type="component" value="Unassembled WGS sequence"/>
</dbReference>
<protein>
    <submittedName>
        <fullName evidence="7">RagB/SusD family nutrient uptake outer membrane protein</fullName>
    </submittedName>
</protein>
<dbReference type="EMBL" id="JBHULR010000015">
    <property type="protein sequence ID" value="MFD2549195.1"/>
    <property type="molecule type" value="Genomic_DNA"/>
</dbReference>
<comment type="similarity">
    <text evidence="2">Belongs to the SusD family.</text>
</comment>
<dbReference type="Pfam" id="PF07980">
    <property type="entry name" value="SusD_RagB"/>
    <property type="match status" value="1"/>
</dbReference>
<evidence type="ECO:0000256" key="3">
    <source>
        <dbReference type="ARBA" id="ARBA00022729"/>
    </source>
</evidence>
<dbReference type="Gene3D" id="1.25.40.390">
    <property type="match status" value="1"/>
</dbReference>
<keyword evidence="4" id="KW-0472">Membrane</keyword>
<dbReference type="InterPro" id="IPR011990">
    <property type="entry name" value="TPR-like_helical_dom_sf"/>
</dbReference>
<keyword evidence="8" id="KW-1185">Reference proteome</keyword>
<dbReference type="RefSeq" id="WP_380905514.1">
    <property type="nucleotide sequence ID" value="NZ_JBHUEG010000012.1"/>
</dbReference>